<evidence type="ECO:0000313" key="4">
    <source>
        <dbReference type="EMBL" id="CAH2221211.1"/>
    </source>
</evidence>
<evidence type="ECO:0000256" key="1">
    <source>
        <dbReference type="ARBA" id="ARBA00010161"/>
    </source>
</evidence>
<feature type="domain" description="Protein phosphatase 1 regulatory subunit 15A/B C-terminal" evidence="3">
    <location>
        <begin position="405"/>
        <end position="619"/>
    </location>
</feature>
<comment type="similarity">
    <text evidence="1">Belongs to the PPP1R15 family.</text>
</comment>
<dbReference type="PANTHER" id="PTHR16489:SF11">
    <property type="entry name" value="PROTEIN PHOSPHATASE 1 REGULATORY SUBUNIT 15B"/>
    <property type="match status" value="1"/>
</dbReference>
<feature type="region of interest" description="Disordered" evidence="2">
    <location>
        <begin position="373"/>
        <end position="407"/>
    </location>
</feature>
<name>A0AAD1VKT1_PELCU</name>
<evidence type="ECO:0000313" key="5">
    <source>
        <dbReference type="Proteomes" id="UP001295444"/>
    </source>
</evidence>
<dbReference type="GO" id="GO:0034976">
    <property type="term" value="P:response to endoplasmic reticulum stress"/>
    <property type="evidence" value="ECO:0007669"/>
    <property type="project" value="TreeGrafter"/>
</dbReference>
<dbReference type="GO" id="GO:0005783">
    <property type="term" value="C:endoplasmic reticulum"/>
    <property type="evidence" value="ECO:0007669"/>
    <property type="project" value="TreeGrafter"/>
</dbReference>
<dbReference type="PANTHER" id="PTHR16489">
    <property type="entry name" value="GH11727P"/>
    <property type="match status" value="1"/>
</dbReference>
<accession>A0AAD1VKT1</accession>
<protein>
    <submittedName>
        <fullName evidence="4">Phosphatase 1 regulatory subunit 15B, partial</fullName>
    </submittedName>
</protein>
<dbReference type="Pfam" id="PF10488">
    <property type="entry name" value="PP1c_bdg"/>
    <property type="match status" value="1"/>
</dbReference>
<dbReference type="EMBL" id="OW240912">
    <property type="protein sequence ID" value="CAH2221211.1"/>
    <property type="molecule type" value="Genomic_DNA"/>
</dbReference>
<dbReference type="InterPro" id="IPR051254">
    <property type="entry name" value="PPP1R15"/>
</dbReference>
<sequence length="627" mass="70107">MCDRDTSSSPGLRALLGRLLHGLLPYRLLQLLGAALSYLIGPWGDAILSFLSPDCVLSAPGEEAGFQDMMEVLFSPGPGGMVSWVEGKGLETDPLCEFPSQGDNCLQIQYSPENGFCFLHNNRAWEELGPNKSRAWEELGPNKSRAWEELGPNKSRAWEELGPNKSRAWEDLGPNWPQDLLKEYNQVSPTLHVSIGGIILDLNQDLQTAEEIITGLHEKLHKEMAEPCQLAADVPSHTENLGGDQELKLVQQLSIPLDSQEPAGCPLNNDDLSPDQGYSSLEDWKYSDLVCTSNKVQAGMLEVCVPDGDQVACNVLTELQNLSTNENGIIESCQQDSDESDSDLEEDVPVSHPVCNNKYIGYILGTVVSDEESEDLSSCSDEENSADDDGFDSEGSVSDTDSGAEDTEGVELWNSFYTEDPYNPQNFSAVQHTGTSAEEISHVAQEREDVPSDEESWCDSDALSTSDSEDECCVDEEENLKLWNYFNKSDDPYNPLCFKASVHSADVKRHQRDGTSKNTIFISESIQNCKLSTTCSKEELPRFNKKLILPVENSCAIFSKKKVTFHDEVTVFNVCNEEDRKGPWEEYARDRCRFQRRIHETEVAIGHCLTTDHRQRIWDCMRERWDS</sequence>
<evidence type="ECO:0000256" key="2">
    <source>
        <dbReference type="SAM" id="MobiDB-lite"/>
    </source>
</evidence>
<dbReference type="GO" id="GO:0051246">
    <property type="term" value="P:regulation of protein metabolic process"/>
    <property type="evidence" value="ECO:0007669"/>
    <property type="project" value="UniProtKB-ARBA"/>
</dbReference>
<gene>
    <name evidence="4" type="ORF">PECUL_23A056711</name>
</gene>
<organism evidence="4 5">
    <name type="scientific">Pelobates cultripes</name>
    <name type="common">Western spadefoot toad</name>
    <dbReference type="NCBI Taxonomy" id="61616"/>
    <lineage>
        <taxon>Eukaryota</taxon>
        <taxon>Metazoa</taxon>
        <taxon>Chordata</taxon>
        <taxon>Craniata</taxon>
        <taxon>Vertebrata</taxon>
        <taxon>Euteleostomi</taxon>
        <taxon>Amphibia</taxon>
        <taxon>Batrachia</taxon>
        <taxon>Anura</taxon>
        <taxon>Pelobatoidea</taxon>
        <taxon>Pelobatidae</taxon>
        <taxon>Pelobates</taxon>
    </lineage>
</organism>
<dbReference type="GO" id="GO:0019888">
    <property type="term" value="F:protein phosphatase regulator activity"/>
    <property type="evidence" value="ECO:0007669"/>
    <property type="project" value="TreeGrafter"/>
</dbReference>
<dbReference type="Proteomes" id="UP001295444">
    <property type="component" value="Chromosome 01"/>
</dbReference>
<dbReference type="AlphaFoldDB" id="A0AAD1VKT1"/>
<reference evidence="4" key="1">
    <citation type="submission" date="2022-03" db="EMBL/GenBank/DDBJ databases">
        <authorList>
            <person name="Alioto T."/>
            <person name="Alioto T."/>
            <person name="Gomez Garrido J."/>
        </authorList>
    </citation>
    <scope>NUCLEOTIDE SEQUENCE</scope>
</reference>
<feature type="compositionally biased region" description="Acidic residues" evidence="2">
    <location>
        <begin position="373"/>
        <end position="392"/>
    </location>
</feature>
<dbReference type="InterPro" id="IPR019523">
    <property type="entry name" value="Prot_Pase1_reg-su15A/B_C"/>
</dbReference>
<dbReference type="GO" id="GO:0000164">
    <property type="term" value="C:protein phosphatase type 1 complex"/>
    <property type="evidence" value="ECO:0007669"/>
    <property type="project" value="TreeGrafter"/>
</dbReference>
<keyword evidence="5" id="KW-1185">Reference proteome</keyword>
<evidence type="ECO:0000259" key="3">
    <source>
        <dbReference type="Pfam" id="PF10488"/>
    </source>
</evidence>
<proteinExistence type="inferred from homology"/>